<dbReference type="InterPro" id="IPR007763">
    <property type="entry name" value="NDUFA12"/>
</dbReference>
<dbReference type="EMBL" id="LT840185">
    <property type="protein sequence ID" value="SMF74411.1"/>
    <property type="molecule type" value="Genomic_DNA"/>
</dbReference>
<sequence length="126" mass="13937">MGLLKQIFTWWDGATIGTSLFTRRYGKRVGSDDAGNVYFQAKKGSRRWVIYKGGNDSSRIPPEWFSWLHHQIDDLPDAALPPVRSFEKAPTGNLTGSPAAYRPSGALERGGHRAAATGDYQAWAPE</sequence>
<dbReference type="PANTHER" id="PTHR12910">
    <property type="entry name" value="NADH-UBIQUINONE OXIDOREDUCTASE SUBUNIT B17.2"/>
    <property type="match status" value="1"/>
</dbReference>
<proteinExistence type="predicted"/>
<evidence type="ECO:0000313" key="3">
    <source>
        <dbReference type="Proteomes" id="UP000192934"/>
    </source>
</evidence>
<feature type="region of interest" description="Disordered" evidence="1">
    <location>
        <begin position="87"/>
        <end position="126"/>
    </location>
</feature>
<dbReference type="Proteomes" id="UP000192934">
    <property type="component" value="Chromosome I"/>
</dbReference>
<accession>A0A1X7GTT3</accession>
<organism evidence="2 3">
    <name type="scientific">Allosphingosinicella indica</name>
    <dbReference type="NCBI Taxonomy" id="941907"/>
    <lineage>
        <taxon>Bacteria</taxon>
        <taxon>Pseudomonadati</taxon>
        <taxon>Pseudomonadota</taxon>
        <taxon>Alphaproteobacteria</taxon>
        <taxon>Sphingomonadales</taxon>
        <taxon>Sphingomonadaceae</taxon>
        <taxon>Allosphingosinicella</taxon>
    </lineage>
</organism>
<evidence type="ECO:0000256" key="1">
    <source>
        <dbReference type="SAM" id="MobiDB-lite"/>
    </source>
</evidence>
<dbReference type="NCBIfam" id="NF006040">
    <property type="entry name" value="PRK08183.1"/>
    <property type="match status" value="1"/>
</dbReference>
<dbReference type="OrthoDB" id="9795340at2"/>
<keyword evidence="2" id="KW-0830">Ubiquinone</keyword>
<reference evidence="3" key="1">
    <citation type="submission" date="2017-04" db="EMBL/GenBank/DDBJ databases">
        <authorList>
            <person name="Varghese N."/>
            <person name="Submissions S."/>
        </authorList>
    </citation>
    <scope>NUCLEOTIDE SEQUENCE [LARGE SCALE GENOMIC DNA]</scope>
    <source>
        <strain evidence="3">Dd16</strain>
    </source>
</reference>
<evidence type="ECO:0000313" key="2">
    <source>
        <dbReference type="EMBL" id="SMF74411.1"/>
    </source>
</evidence>
<dbReference type="GO" id="GO:0045271">
    <property type="term" value="C:respiratory chain complex I"/>
    <property type="evidence" value="ECO:0007669"/>
    <property type="project" value="InterPro"/>
</dbReference>
<dbReference type="AlphaFoldDB" id="A0A1X7GTT3"/>
<dbReference type="GO" id="GO:0006979">
    <property type="term" value="P:response to oxidative stress"/>
    <property type="evidence" value="ECO:0007669"/>
    <property type="project" value="TreeGrafter"/>
</dbReference>
<dbReference type="STRING" id="941907.SAMN06295910_2248"/>
<dbReference type="RefSeq" id="WP_085218851.1">
    <property type="nucleotide sequence ID" value="NZ_LT840185.1"/>
</dbReference>
<dbReference type="PANTHER" id="PTHR12910:SF2">
    <property type="entry name" value="NADH DEHYDROGENASE [UBIQUINONE] 1 ALPHA SUBCOMPLEX SUBUNIT 12"/>
    <property type="match status" value="1"/>
</dbReference>
<protein>
    <submittedName>
        <fullName evidence="2">NADH:ubiquinone oxidoreductase subunit</fullName>
    </submittedName>
</protein>
<name>A0A1X7GTT3_9SPHN</name>
<gene>
    <name evidence="2" type="ORF">SAMN06295910_2248</name>
</gene>
<keyword evidence="3" id="KW-1185">Reference proteome</keyword>
<dbReference type="Pfam" id="PF05071">
    <property type="entry name" value="NDUFA12"/>
    <property type="match status" value="1"/>
</dbReference>